<dbReference type="InterPro" id="IPR011701">
    <property type="entry name" value="MFS"/>
</dbReference>
<dbReference type="Pfam" id="PF07690">
    <property type="entry name" value="MFS_1"/>
    <property type="match status" value="1"/>
</dbReference>
<feature type="transmembrane region" description="Helical" evidence="1">
    <location>
        <begin position="12"/>
        <end position="41"/>
    </location>
</feature>
<evidence type="ECO:0000313" key="2">
    <source>
        <dbReference type="EMBL" id="NJP43209.1"/>
    </source>
</evidence>
<dbReference type="SUPFAM" id="SSF103473">
    <property type="entry name" value="MFS general substrate transporter"/>
    <property type="match status" value="1"/>
</dbReference>
<proteinExistence type="predicted"/>
<protein>
    <submittedName>
        <fullName evidence="2">MFS transporter</fullName>
    </submittedName>
</protein>
<feature type="transmembrane region" description="Helical" evidence="1">
    <location>
        <begin position="47"/>
        <end position="69"/>
    </location>
</feature>
<evidence type="ECO:0000313" key="3">
    <source>
        <dbReference type="Proteomes" id="UP000734511"/>
    </source>
</evidence>
<name>A0ABX0ZLV8_9ACTN</name>
<dbReference type="RefSeq" id="WP_167982094.1">
    <property type="nucleotide sequence ID" value="NZ_JAATEJ010000004.1"/>
</dbReference>
<organism evidence="2 3">
    <name type="scientific">Actinacidiphila epipremni</name>
    <dbReference type="NCBI Taxonomy" id="2053013"/>
    <lineage>
        <taxon>Bacteria</taxon>
        <taxon>Bacillati</taxon>
        <taxon>Actinomycetota</taxon>
        <taxon>Actinomycetes</taxon>
        <taxon>Kitasatosporales</taxon>
        <taxon>Streptomycetaceae</taxon>
        <taxon>Actinacidiphila</taxon>
    </lineage>
</organism>
<evidence type="ECO:0000256" key="1">
    <source>
        <dbReference type="SAM" id="Phobius"/>
    </source>
</evidence>
<keyword evidence="1" id="KW-0472">Membrane</keyword>
<feature type="transmembrane region" description="Helical" evidence="1">
    <location>
        <begin position="206"/>
        <end position="224"/>
    </location>
</feature>
<dbReference type="PANTHER" id="PTHR23542">
    <property type="match status" value="1"/>
</dbReference>
<accession>A0ABX0ZLV8</accession>
<feature type="transmembrane region" description="Helical" evidence="1">
    <location>
        <begin position="273"/>
        <end position="298"/>
    </location>
</feature>
<sequence length="390" mass="38078">MSAGAYGRVLRVPGVVPVLLAGMAVRVPWGAAGVVVVLHVVDDLHRGYGPSGVVAAVLGIATALGSPWRGRLLQRAGVRRGIGPSLPVLALAGLVTPWVGYWPLLGLTAVTGVLALPALAVVRAALDAAVDGELRGTVMALDAIGADLAFLLGPACGIALATAVGDRAALAVCLVGHPLGGLLLCRLDPALGAPPRSGAAPARGRGAAVLLVPALAMAFACAVVDSGGELSTIAAMKGWHRTELTGLTISLWAVGSVVGGVVYGAVRVRPSSAVLTAGLAVTLAATAAARGSGAYALLLGLNGLFVAPAYAAISADVTAAVPAGRAAEALSRQSGAMVLGGAFGTPAAGLVIDAWGWPAGLLLPAAVAALALLSRAATGPGPGPAAEPEP</sequence>
<feature type="transmembrane region" description="Helical" evidence="1">
    <location>
        <begin position="81"/>
        <end position="99"/>
    </location>
</feature>
<feature type="transmembrane region" description="Helical" evidence="1">
    <location>
        <begin position="244"/>
        <end position="266"/>
    </location>
</feature>
<reference evidence="2 3" key="1">
    <citation type="submission" date="2020-03" db="EMBL/GenBank/DDBJ databases">
        <title>WGS of actinomycetes isolated from Thailand.</title>
        <authorList>
            <person name="Thawai C."/>
        </authorList>
    </citation>
    <scope>NUCLEOTIDE SEQUENCE [LARGE SCALE GENOMIC DNA]</scope>
    <source>
        <strain evidence="2 3">PRB2-1</strain>
    </source>
</reference>
<dbReference type="EMBL" id="JAATEJ010000004">
    <property type="protein sequence ID" value="NJP43209.1"/>
    <property type="molecule type" value="Genomic_DNA"/>
</dbReference>
<dbReference type="PANTHER" id="PTHR23542:SF1">
    <property type="entry name" value="MAJOR FACILITATOR SUPERFAMILY (MFS) PROFILE DOMAIN-CONTAINING PROTEIN"/>
    <property type="match status" value="1"/>
</dbReference>
<gene>
    <name evidence="2" type="ORF">HCN08_07295</name>
</gene>
<dbReference type="Gene3D" id="1.20.1250.20">
    <property type="entry name" value="MFS general substrate transporter like domains"/>
    <property type="match status" value="2"/>
</dbReference>
<comment type="caution">
    <text evidence="2">The sequence shown here is derived from an EMBL/GenBank/DDBJ whole genome shotgun (WGS) entry which is preliminary data.</text>
</comment>
<dbReference type="InterPro" id="IPR036259">
    <property type="entry name" value="MFS_trans_sf"/>
</dbReference>
<feature type="transmembrane region" description="Helical" evidence="1">
    <location>
        <begin position="105"/>
        <end position="126"/>
    </location>
</feature>
<keyword evidence="1" id="KW-0812">Transmembrane</keyword>
<dbReference type="Proteomes" id="UP000734511">
    <property type="component" value="Unassembled WGS sequence"/>
</dbReference>
<keyword evidence="1" id="KW-1133">Transmembrane helix</keyword>
<keyword evidence="3" id="KW-1185">Reference proteome</keyword>